<evidence type="ECO:0000313" key="5">
    <source>
        <dbReference type="Proteomes" id="UP000192796"/>
    </source>
</evidence>
<reference evidence="4 5" key="1">
    <citation type="submission" date="2016-03" db="EMBL/GenBank/DDBJ databases">
        <title>Niastella vici sp. nov., isolated from farmland soil.</title>
        <authorList>
            <person name="Chen L."/>
            <person name="Wang D."/>
            <person name="Yang S."/>
            <person name="Wang G."/>
        </authorList>
    </citation>
    <scope>NUCLEOTIDE SEQUENCE [LARGE SCALE GENOMIC DNA]</scope>
    <source>
        <strain evidence="4 5">DJ57</strain>
    </source>
</reference>
<dbReference type="Gene3D" id="3.40.50.2300">
    <property type="match status" value="2"/>
</dbReference>
<dbReference type="Proteomes" id="UP000192796">
    <property type="component" value="Unassembled WGS sequence"/>
</dbReference>
<comment type="caution">
    <text evidence="4">The sequence shown here is derived from an EMBL/GenBank/DDBJ whole genome shotgun (WGS) entry which is preliminary data.</text>
</comment>
<evidence type="ECO:0000256" key="2">
    <source>
        <dbReference type="ARBA" id="ARBA00022729"/>
    </source>
</evidence>
<comment type="similarity">
    <text evidence="1">Belongs to the leucine-binding protein family.</text>
</comment>
<dbReference type="EMBL" id="LVYD01000045">
    <property type="protein sequence ID" value="OQP63551.1"/>
    <property type="molecule type" value="Genomic_DNA"/>
</dbReference>
<dbReference type="InterPro" id="IPR028082">
    <property type="entry name" value="Peripla_BP_I"/>
</dbReference>
<gene>
    <name evidence="4" type="ORF">A3860_24740</name>
</gene>
<keyword evidence="5" id="KW-1185">Reference proteome</keyword>
<evidence type="ECO:0000313" key="4">
    <source>
        <dbReference type="EMBL" id="OQP63551.1"/>
    </source>
</evidence>
<accession>A0A1V9FYV5</accession>
<keyword evidence="2" id="KW-0732">Signal</keyword>
<dbReference type="Pfam" id="PF13458">
    <property type="entry name" value="Peripla_BP_6"/>
    <property type="match status" value="1"/>
</dbReference>
<evidence type="ECO:0000259" key="3">
    <source>
        <dbReference type="Pfam" id="PF13458"/>
    </source>
</evidence>
<dbReference type="SUPFAM" id="SSF53822">
    <property type="entry name" value="Periplasmic binding protein-like I"/>
    <property type="match status" value="1"/>
</dbReference>
<name>A0A1V9FYV5_9BACT</name>
<dbReference type="InterPro" id="IPR028081">
    <property type="entry name" value="Leu-bd"/>
</dbReference>
<dbReference type="OrthoDB" id="947273at2"/>
<organism evidence="4 5">
    <name type="scientific">Niastella vici</name>
    <dbReference type="NCBI Taxonomy" id="1703345"/>
    <lineage>
        <taxon>Bacteria</taxon>
        <taxon>Pseudomonadati</taxon>
        <taxon>Bacteroidota</taxon>
        <taxon>Chitinophagia</taxon>
        <taxon>Chitinophagales</taxon>
        <taxon>Chitinophagaceae</taxon>
        <taxon>Niastella</taxon>
    </lineage>
</organism>
<dbReference type="AlphaFoldDB" id="A0A1V9FYV5"/>
<dbReference type="STRING" id="1703345.A3860_24740"/>
<feature type="domain" description="Leucine-binding protein" evidence="3">
    <location>
        <begin position="4"/>
        <end position="341"/>
    </location>
</feature>
<protein>
    <recommendedName>
        <fullName evidence="3">Leucine-binding protein domain-containing protein</fullName>
    </recommendedName>
</protein>
<evidence type="ECO:0000256" key="1">
    <source>
        <dbReference type="ARBA" id="ARBA00010062"/>
    </source>
</evidence>
<dbReference type="RefSeq" id="WP_081147814.1">
    <property type="nucleotide sequence ID" value="NZ_LVYD01000045.1"/>
</dbReference>
<proteinExistence type="inferred from homology"/>
<sequence>MAAIGLLLPGSTLYPSIGIDFLQGIKACFASHQSSTVTFHNAAIGFGLNAEELYKEAEKLLLVHDVEVVVAYVENYHAEKLSKLFSAAGKLLIIVNAGAQYPAVPAGNDHTLFNGLNDSLCSWLTGQLSASTAGNKAISATSYYDGGYQHCHAMTSAFTAAGGEIQYNFISHFKKQEFTIQPLVAFLQSNPEVNTLLCLFSGDMARCFYEQVAPLQQQYKLQLYGSPMLFDSSPGDFAVTHPHVQQILGYTSWVPVLDTPANNEFVAHFKKEHHKNANLFTLQGWETALLIIHYLQHRQLVATVPGAIEKLKEQPVQSPRGQLRINNRQLVTGPAYLVSATGDLQIQVKEVMEDTTVALEEMMRQVPDSAFHTWFNTYLCI</sequence>